<dbReference type="EMBL" id="KY322437">
    <property type="protein sequence ID" value="AUF82700.1"/>
    <property type="molecule type" value="Genomic_DNA"/>
</dbReference>
<gene>
    <name evidence="2" type="ORF">TetV_618</name>
</gene>
<reference evidence="2" key="1">
    <citation type="journal article" date="2018" name="Virology">
        <title>A giant virus infecting green algae encodes key fermentation genes.</title>
        <authorList>
            <person name="Schvarcz C.R."/>
            <person name="Steward G.F."/>
        </authorList>
    </citation>
    <scope>NUCLEOTIDE SEQUENCE [LARGE SCALE GENOMIC DNA]</scope>
</reference>
<dbReference type="InterPro" id="IPR001214">
    <property type="entry name" value="SET_dom"/>
</dbReference>
<dbReference type="Pfam" id="PF00856">
    <property type="entry name" value="SET"/>
    <property type="match status" value="1"/>
</dbReference>
<organism evidence="2">
    <name type="scientific">Tetraselmis virus 1</name>
    <dbReference type="NCBI Taxonomy" id="2060617"/>
    <lineage>
        <taxon>Viruses</taxon>
        <taxon>Varidnaviria</taxon>
        <taxon>Bamfordvirae</taxon>
        <taxon>Nucleocytoviricota</taxon>
        <taxon>Megaviricetes</taxon>
        <taxon>Imitervirales</taxon>
        <taxon>Allomimiviridae</taxon>
        <taxon>Oceanusvirus</taxon>
        <taxon>Oceanusvirus kaneohense</taxon>
    </lineage>
</organism>
<keyword evidence="3" id="KW-1185">Reference proteome</keyword>
<dbReference type="Proteomes" id="UP000244773">
    <property type="component" value="Segment"/>
</dbReference>
<evidence type="ECO:0000259" key="1">
    <source>
        <dbReference type="PROSITE" id="PS50280"/>
    </source>
</evidence>
<evidence type="ECO:0000313" key="3">
    <source>
        <dbReference type="Proteomes" id="UP000244773"/>
    </source>
</evidence>
<protein>
    <recommendedName>
        <fullName evidence="1">SET domain-containing protein</fullName>
    </recommendedName>
</protein>
<dbReference type="PROSITE" id="PS50280">
    <property type="entry name" value="SET"/>
    <property type="match status" value="1"/>
</dbReference>
<feature type="domain" description="SET" evidence="1">
    <location>
        <begin position="184"/>
        <end position="338"/>
    </location>
</feature>
<proteinExistence type="predicted"/>
<sequence length="379" mass="43673">MTTSLMLYQPLNNSSYTIDKSMVPLKFYLKDGDYVNVYRHAWERAARDICKKTGGVIKRGRLVRNNEYGQKEYIMSKHTCSTSSLLFKDIWEKDRYWFSWIQLESGAILDPSEIFRFLEEGSKTSYFFLEEFDPLTQSLLGKKCVNSFKYHSTLVSLFDTNVIRKLDRTEIRPWKDVLLLPIMDEVGVMEIKTRQENKRLYATKRIKRNEIISMFPVCAIVKLNEYVQEYALQSHSAKRLGFKNFDVFDGVMNLPISILMCNCTDISLTDSTSPIFAISANNSSENTMYNAHMAAQSSIQNQNAIRVMFRNNSADVLHIILLASKDIEEGQEVFVSSDVKTAEKRNETIREFGSILKAKKREVLAVTDINLALSELQDV</sequence>
<accession>A0A2P0VPA3</accession>
<name>A0A2P0VPA3_9VIRU</name>
<evidence type="ECO:0000313" key="2">
    <source>
        <dbReference type="EMBL" id="AUF82700.1"/>
    </source>
</evidence>